<dbReference type="Proteomes" id="UP001596540">
    <property type="component" value="Unassembled WGS sequence"/>
</dbReference>
<gene>
    <name evidence="1" type="ORF">ACFQRF_07465</name>
</gene>
<evidence type="ECO:0000313" key="2">
    <source>
        <dbReference type="Proteomes" id="UP001596540"/>
    </source>
</evidence>
<accession>A0ABW2KE74</accession>
<sequence>MAFPKHARPTTPPLAHSAERRHLSELAAALTPYGVWARVIEDGVPFLRVSNPTSSCATEDVTCERREHDYAFFTTFRVQLGTSETIALTAYRTAWLIGAADG</sequence>
<organism evidence="1 2">
    <name type="scientific">Marinactinospora rubrisoli</name>
    <dbReference type="NCBI Taxonomy" id="2715399"/>
    <lineage>
        <taxon>Bacteria</taxon>
        <taxon>Bacillati</taxon>
        <taxon>Actinomycetota</taxon>
        <taxon>Actinomycetes</taxon>
        <taxon>Streptosporangiales</taxon>
        <taxon>Nocardiopsidaceae</taxon>
        <taxon>Marinactinospora</taxon>
    </lineage>
</organism>
<evidence type="ECO:0000313" key="1">
    <source>
        <dbReference type="EMBL" id="MFC7327579.1"/>
    </source>
</evidence>
<keyword evidence="2" id="KW-1185">Reference proteome</keyword>
<dbReference type="EMBL" id="JBHTBH010000003">
    <property type="protein sequence ID" value="MFC7327579.1"/>
    <property type="molecule type" value="Genomic_DNA"/>
</dbReference>
<comment type="caution">
    <text evidence="1">The sequence shown here is derived from an EMBL/GenBank/DDBJ whole genome shotgun (WGS) entry which is preliminary data.</text>
</comment>
<name>A0ABW2KE74_9ACTN</name>
<reference evidence="2" key="1">
    <citation type="journal article" date="2019" name="Int. J. Syst. Evol. Microbiol.">
        <title>The Global Catalogue of Microorganisms (GCM) 10K type strain sequencing project: providing services to taxonomists for standard genome sequencing and annotation.</title>
        <authorList>
            <consortium name="The Broad Institute Genomics Platform"/>
            <consortium name="The Broad Institute Genome Sequencing Center for Infectious Disease"/>
            <person name="Wu L."/>
            <person name="Ma J."/>
        </authorList>
    </citation>
    <scope>NUCLEOTIDE SEQUENCE [LARGE SCALE GENOMIC DNA]</scope>
    <source>
        <strain evidence="2">CGMCC 4.7382</strain>
    </source>
</reference>
<dbReference type="RefSeq" id="WP_379869953.1">
    <property type="nucleotide sequence ID" value="NZ_JBHTBH010000003.1"/>
</dbReference>
<proteinExistence type="predicted"/>
<protein>
    <submittedName>
        <fullName evidence="1">Uncharacterized protein</fullName>
    </submittedName>
</protein>